<dbReference type="InterPro" id="IPR002093">
    <property type="entry name" value="BRCA2_repeat"/>
</dbReference>
<comment type="caution">
    <text evidence="9">The sequence shown here is derived from an EMBL/GenBank/DDBJ whole genome shotgun (WGS) entry which is preliminary data.</text>
</comment>
<dbReference type="CDD" id="cd04493">
    <property type="entry name" value="BRCA2DBD_OB1"/>
    <property type="match status" value="1"/>
</dbReference>
<evidence type="ECO:0000256" key="6">
    <source>
        <dbReference type="SAM" id="MobiDB-lite"/>
    </source>
</evidence>
<dbReference type="Pfam" id="PF09103">
    <property type="entry name" value="BRCA-2_OB1"/>
    <property type="match status" value="1"/>
</dbReference>
<dbReference type="Gene3D" id="2.40.50.140">
    <property type="entry name" value="Nucleic acid-binding proteins"/>
    <property type="match status" value="3"/>
</dbReference>
<dbReference type="InterPro" id="IPR015187">
    <property type="entry name" value="BRCA2_OB_1"/>
</dbReference>
<dbReference type="InterPro" id="IPR036315">
    <property type="entry name" value="BRCA2_hlx_sf"/>
</dbReference>
<keyword evidence="5" id="KW-0234">DNA repair</keyword>
<evidence type="ECO:0000259" key="8">
    <source>
        <dbReference type="Pfam" id="PF09169"/>
    </source>
</evidence>
<keyword evidence="1" id="KW-0677">Repeat</keyword>
<evidence type="ECO:0000259" key="7">
    <source>
        <dbReference type="Pfam" id="PF09103"/>
    </source>
</evidence>
<dbReference type="PROSITE" id="PS50138">
    <property type="entry name" value="BRCA2_REPEAT"/>
    <property type="match status" value="2"/>
</dbReference>
<dbReference type="InterPro" id="IPR012340">
    <property type="entry name" value="NA-bd_OB-fold"/>
</dbReference>
<dbReference type="Pfam" id="PF09169">
    <property type="entry name" value="BRCA-2_helical"/>
    <property type="match status" value="1"/>
</dbReference>
<keyword evidence="10" id="KW-1185">Reference proteome</keyword>
<dbReference type="AlphaFoldDB" id="A0AAW1J878"/>
<dbReference type="GO" id="GO:0006355">
    <property type="term" value="P:regulation of DNA-templated transcription"/>
    <property type="evidence" value="ECO:0007669"/>
    <property type="project" value="TreeGrafter"/>
</dbReference>
<evidence type="ECO:0000256" key="3">
    <source>
        <dbReference type="ARBA" id="ARBA00023125"/>
    </source>
</evidence>
<keyword evidence="2" id="KW-0227">DNA damage</keyword>
<feature type="region of interest" description="Disordered" evidence="6">
    <location>
        <begin position="168"/>
        <end position="191"/>
    </location>
</feature>
<dbReference type="GO" id="GO:0000724">
    <property type="term" value="P:double-strand break repair via homologous recombination"/>
    <property type="evidence" value="ECO:0007669"/>
    <property type="project" value="InterPro"/>
</dbReference>
<keyword evidence="3" id="KW-0238">DNA-binding</keyword>
<feature type="compositionally biased region" description="Polar residues" evidence="6">
    <location>
        <begin position="393"/>
        <end position="403"/>
    </location>
</feature>
<proteinExistence type="predicted"/>
<evidence type="ECO:0008006" key="11">
    <source>
        <dbReference type="Google" id="ProtNLM"/>
    </source>
</evidence>
<dbReference type="InterPro" id="IPR015252">
    <property type="entry name" value="BRCA2_hlx"/>
</dbReference>
<feature type="region of interest" description="Disordered" evidence="6">
    <location>
        <begin position="1"/>
        <end position="43"/>
    </location>
</feature>
<dbReference type="EMBL" id="JBDFQZ010000008">
    <property type="protein sequence ID" value="KAK9699196.1"/>
    <property type="molecule type" value="Genomic_DNA"/>
</dbReference>
<gene>
    <name evidence="9" type="ORF">RND81_08G159400</name>
</gene>
<dbReference type="SUPFAM" id="SSF50249">
    <property type="entry name" value="Nucleic acid-binding proteins"/>
    <property type="match status" value="3"/>
</dbReference>
<evidence type="ECO:0000256" key="2">
    <source>
        <dbReference type="ARBA" id="ARBA00022763"/>
    </source>
</evidence>
<sequence length="1133" mass="125737">MSTWQLFSDDGNNLRWKLSPPSQPPPSHRNHRPASPPPPLPSFRDILLQGYSKILDDNNNNDDDNNKIRGDDDCFPMFRTGLGKSVVLNKSSIAKAASVLGDDFKVNNHAGHEFSSPNSVFQMGFGKNVGGQGFTSPNSMFQTGSGKTVSISSSGLSRAKALLGMHENDGDCTFQGTEPPKKRLRGSDGLRFEMPPNLVKTHMDINGGATENDTLFRKVAFHSKNEIVGQDINNLIRHDISDSSVKSSGFKFQTAGGRSISVSSDALKRAKNLLGDPEIGSLLDEEDAGAPVLSFCKSGNLDSSLLNKENKIGYLGHHQLERSVQNPKAFVSPMKQSSDRMQAEAKSETSVSGTNLISKFNAEANICMSSGKPPSLTETFHEKHLVRERTMQHPTVNGVCSSRQKSEKQSGKPLADITNTIGTNSTSIKETPSELRKLGRRTSVTPFKMPRSSKFVTPLNNSLHVVPNGYSSKTSEASYFRKRVSTRYPHQFSRTHIKEFFKEPPACSQTPESISEQVRQMNPEYSEKYTFVDGSQIIGADAFYDMLVQCGASVQHMTKKWVANHYKWIVWKLSSYERFYTVKFGKKFLTSSNVLEELKYRYEREVNHGQRSAIKRILEGDVSPSSMMVLCISAIQSDSKGPSSTNLAGEISMARVELTDGWYSIDALLDPLLSKRLTVGKLFIGQKIRICGAGLNGWEGPVSPLEASVTVNLLLHINGTYRASWDARLGLCRGACVPLAFRCIKGNGGPVPRTLVGVTRIYPVLYRERLKSGGYVVRSEKMETAITQLYSQRRSNIIEGLTLDAQRGSNCSFVTNDYDNEEGAKILKMLENAAEPELMMAEMSSEQLTSFSMYRAKIEESRQCNLQRLIEKAIEDAGVSGREVSPFMRVRVVGLRCKGHAKNNNFREGLITIWNPSERQKLELVEGQSYAISGLVPLHSDSSTLYLQARGSSTKWQPLTTIEKESFMPFFDPRKAVSLSRLGEVPLSSEFDTAVLVLHVGQEFVVGPQKKQWVFVTDGSLSELRGDDSTIALLAISFCSPCIDDDSISPINYNLVGSIVCFCNLVKRAKDHANHMWVAEATENSTYYLNYEHPSCSHLKDAFGFAKKWEQSSTLTIEKLKKKVLYIVGDPKR</sequence>
<protein>
    <recommendedName>
        <fullName evidence="11">Tower domain-containing protein</fullName>
    </recommendedName>
</protein>
<dbReference type="InterPro" id="IPR015525">
    <property type="entry name" value="BRCA2"/>
</dbReference>
<evidence type="ECO:0000256" key="1">
    <source>
        <dbReference type="ARBA" id="ARBA00022737"/>
    </source>
</evidence>
<dbReference type="PANTHER" id="PTHR11289">
    <property type="entry name" value="BREAST CANCER TYPE 2 SUSCEPTIBILITY PROTEIN BRCA2"/>
    <property type="match status" value="1"/>
</dbReference>
<dbReference type="SUPFAM" id="SSF81872">
    <property type="entry name" value="BRCA2 helical domain"/>
    <property type="match status" value="1"/>
</dbReference>
<dbReference type="Pfam" id="PF00634">
    <property type="entry name" value="BRCA2"/>
    <property type="match status" value="2"/>
</dbReference>
<evidence type="ECO:0000313" key="10">
    <source>
        <dbReference type="Proteomes" id="UP001443914"/>
    </source>
</evidence>
<accession>A0AAW1J878</accession>
<feature type="domain" description="BRCA2 OB1" evidence="7">
    <location>
        <begin position="612"/>
        <end position="733"/>
    </location>
</feature>
<feature type="region of interest" description="Disordered" evidence="6">
    <location>
        <begin position="393"/>
        <end position="428"/>
    </location>
</feature>
<dbReference type="Proteomes" id="UP001443914">
    <property type="component" value="Unassembled WGS sequence"/>
</dbReference>
<dbReference type="GO" id="GO:0003677">
    <property type="term" value="F:DNA binding"/>
    <property type="evidence" value="ECO:0007669"/>
    <property type="project" value="UniProtKB-KW"/>
</dbReference>
<organism evidence="9 10">
    <name type="scientific">Saponaria officinalis</name>
    <name type="common">Common soapwort</name>
    <name type="synonym">Lychnis saponaria</name>
    <dbReference type="NCBI Taxonomy" id="3572"/>
    <lineage>
        <taxon>Eukaryota</taxon>
        <taxon>Viridiplantae</taxon>
        <taxon>Streptophyta</taxon>
        <taxon>Embryophyta</taxon>
        <taxon>Tracheophyta</taxon>
        <taxon>Spermatophyta</taxon>
        <taxon>Magnoliopsida</taxon>
        <taxon>eudicotyledons</taxon>
        <taxon>Gunneridae</taxon>
        <taxon>Pentapetalae</taxon>
        <taxon>Caryophyllales</taxon>
        <taxon>Caryophyllaceae</taxon>
        <taxon>Caryophylleae</taxon>
        <taxon>Saponaria</taxon>
    </lineage>
</organism>
<name>A0AAW1J878_SAPOF</name>
<dbReference type="EMBL" id="JBDFQZ010000008">
    <property type="protein sequence ID" value="KAK9699195.1"/>
    <property type="molecule type" value="Genomic_DNA"/>
</dbReference>
<keyword evidence="4" id="KW-0233">DNA recombination</keyword>
<evidence type="ECO:0000256" key="4">
    <source>
        <dbReference type="ARBA" id="ARBA00023172"/>
    </source>
</evidence>
<feature type="compositionally biased region" description="Basic and acidic residues" evidence="6">
    <location>
        <begin position="179"/>
        <end position="191"/>
    </location>
</feature>
<evidence type="ECO:0000313" key="9">
    <source>
        <dbReference type="EMBL" id="KAK9699195.1"/>
    </source>
</evidence>
<reference evidence="9 10" key="1">
    <citation type="submission" date="2024-03" db="EMBL/GenBank/DDBJ databases">
        <title>WGS assembly of Saponaria officinalis var. Norfolk2.</title>
        <authorList>
            <person name="Jenkins J."/>
            <person name="Shu S."/>
            <person name="Grimwood J."/>
            <person name="Barry K."/>
            <person name="Goodstein D."/>
            <person name="Schmutz J."/>
            <person name="Leebens-Mack J."/>
            <person name="Osbourn A."/>
        </authorList>
    </citation>
    <scope>NUCLEOTIDE SEQUENCE [LARGE SCALE GENOMIC DNA]</scope>
    <source>
        <strain evidence="10">cv. Norfolk2</strain>
        <strain evidence="9">JIC</strain>
        <tissue evidence="9">Leaf</tissue>
    </source>
</reference>
<feature type="compositionally biased region" description="Low complexity" evidence="6">
    <location>
        <begin position="417"/>
        <end position="428"/>
    </location>
</feature>
<evidence type="ECO:0000256" key="5">
    <source>
        <dbReference type="ARBA" id="ARBA00023204"/>
    </source>
</evidence>
<dbReference type="SUPFAM" id="SSF81878">
    <property type="entry name" value="BRCA2 tower domain"/>
    <property type="match status" value="1"/>
</dbReference>
<dbReference type="FunFam" id="2.40.50.140:FF:000262">
    <property type="entry name" value="Protein BREAST CANCER SUSCEPTIBILITY 2 homolog B"/>
    <property type="match status" value="1"/>
</dbReference>
<dbReference type="PANTHER" id="PTHR11289:SF0">
    <property type="entry name" value="BREAST CANCER TYPE 2 SUSCEPTIBILITY PROTEIN"/>
    <property type="match status" value="1"/>
</dbReference>
<feature type="domain" description="Breast cancer type 2 susceptibility protein helical" evidence="8">
    <location>
        <begin position="536"/>
        <end position="608"/>
    </location>
</feature>